<dbReference type="Gene3D" id="3.40.50.2300">
    <property type="match status" value="1"/>
</dbReference>
<dbReference type="InterPro" id="IPR011006">
    <property type="entry name" value="CheY-like_superfamily"/>
</dbReference>
<name>A0A2W5N7T2_9BACT</name>
<accession>A0A2W5N7T2</accession>
<dbReference type="PANTHER" id="PTHR44591:SF14">
    <property type="entry name" value="PROTEIN PILG"/>
    <property type="match status" value="1"/>
</dbReference>
<organism evidence="5 6">
    <name type="scientific">Micavibrio aeruginosavorus</name>
    <dbReference type="NCBI Taxonomy" id="349221"/>
    <lineage>
        <taxon>Bacteria</taxon>
        <taxon>Pseudomonadati</taxon>
        <taxon>Bdellovibrionota</taxon>
        <taxon>Bdellovibrionia</taxon>
        <taxon>Bdellovibrionales</taxon>
        <taxon>Pseudobdellovibrionaceae</taxon>
        <taxon>Micavibrio</taxon>
    </lineage>
</organism>
<dbReference type="PROSITE" id="PS50110">
    <property type="entry name" value="RESPONSE_REGULATORY"/>
    <property type="match status" value="1"/>
</dbReference>
<keyword evidence="2" id="KW-0902">Two-component regulatory system</keyword>
<evidence type="ECO:0000313" key="5">
    <source>
        <dbReference type="EMBL" id="PZQ46795.1"/>
    </source>
</evidence>
<evidence type="ECO:0000256" key="3">
    <source>
        <dbReference type="PROSITE-ProRule" id="PRU00169"/>
    </source>
</evidence>
<reference evidence="5 6" key="1">
    <citation type="submission" date="2017-08" db="EMBL/GenBank/DDBJ databases">
        <title>Infants hospitalized years apart are colonized by the same room-sourced microbial strains.</title>
        <authorList>
            <person name="Brooks B."/>
            <person name="Olm M.R."/>
            <person name="Firek B.A."/>
            <person name="Baker R."/>
            <person name="Thomas B.C."/>
            <person name="Morowitz M.J."/>
            <person name="Banfield J.F."/>
        </authorList>
    </citation>
    <scope>NUCLEOTIDE SEQUENCE [LARGE SCALE GENOMIC DNA]</scope>
    <source>
        <strain evidence="5">S2_005_002_R2_29</strain>
    </source>
</reference>
<dbReference type="Proteomes" id="UP000249417">
    <property type="component" value="Unassembled WGS sequence"/>
</dbReference>
<comment type="caution">
    <text evidence="5">The sequence shown here is derived from an EMBL/GenBank/DDBJ whole genome shotgun (WGS) entry which is preliminary data.</text>
</comment>
<evidence type="ECO:0000259" key="4">
    <source>
        <dbReference type="PROSITE" id="PS50110"/>
    </source>
</evidence>
<dbReference type="GO" id="GO:0000160">
    <property type="term" value="P:phosphorelay signal transduction system"/>
    <property type="evidence" value="ECO:0007669"/>
    <property type="project" value="UniProtKB-KW"/>
</dbReference>
<dbReference type="AlphaFoldDB" id="A0A2W5N7T2"/>
<feature type="domain" description="Response regulatory" evidence="4">
    <location>
        <begin position="177"/>
        <end position="289"/>
    </location>
</feature>
<dbReference type="InterPro" id="IPR050595">
    <property type="entry name" value="Bact_response_regulator"/>
</dbReference>
<gene>
    <name evidence="5" type="ORF">DI551_04400</name>
</gene>
<evidence type="ECO:0000256" key="1">
    <source>
        <dbReference type="ARBA" id="ARBA00022553"/>
    </source>
</evidence>
<dbReference type="SMART" id="SM00448">
    <property type="entry name" value="REC"/>
    <property type="match status" value="1"/>
</dbReference>
<protein>
    <submittedName>
        <fullName evidence="5">Response regulator</fullName>
    </submittedName>
</protein>
<evidence type="ECO:0000313" key="6">
    <source>
        <dbReference type="Proteomes" id="UP000249417"/>
    </source>
</evidence>
<dbReference type="EMBL" id="QFQB01000021">
    <property type="protein sequence ID" value="PZQ46795.1"/>
    <property type="molecule type" value="Genomic_DNA"/>
</dbReference>
<sequence length="303" mass="34239">MGISGDFMKIISDGAEHQFLTFIDKLKANPSGWIACVFPFSRHVVHDNLVSRRAFIKSDLTRFRAEAKAYAEELRDTGGMLPGAQLYFFTDNDVILLCCPANEAQQKQVRQTLEAEAAKFPRGFCEFGFLAKELPTYQKMAEQKFLSHKKMKAYDSLSDESVVESLSLRRKRREEPIILVVEDDRFTASYIAGFLKEFDIVIARNGEEAIQKYIEYAPDAVFLDIHLPGINGHQTLQAIKCADPEAFVVMLSVDTAKSSIMNASELGAVSFLKKPFSRERVLNTLRLSPFIRDSRGILPIQRV</sequence>
<feature type="modified residue" description="4-aspartylphosphate" evidence="3">
    <location>
        <position position="224"/>
    </location>
</feature>
<dbReference type="PANTHER" id="PTHR44591">
    <property type="entry name" value="STRESS RESPONSE REGULATOR PROTEIN 1"/>
    <property type="match status" value="1"/>
</dbReference>
<proteinExistence type="predicted"/>
<dbReference type="SUPFAM" id="SSF52172">
    <property type="entry name" value="CheY-like"/>
    <property type="match status" value="1"/>
</dbReference>
<evidence type="ECO:0000256" key="2">
    <source>
        <dbReference type="ARBA" id="ARBA00023012"/>
    </source>
</evidence>
<dbReference type="InterPro" id="IPR001789">
    <property type="entry name" value="Sig_transdc_resp-reg_receiver"/>
</dbReference>
<dbReference type="Pfam" id="PF00072">
    <property type="entry name" value="Response_reg"/>
    <property type="match status" value="1"/>
</dbReference>
<keyword evidence="1 3" id="KW-0597">Phosphoprotein</keyword>